<keyword evidence="1" id="KW-0812">Transmembrane</keyword>
<comment type="caution">
    <text evidence="2">The sequence shown here is derived from an EMBL/GenBank/DDBJ whole genome shotgun (WGS) entry which is preliminary data.</text>
</comment>
<dbReference type="OrthoDB" id="2043221at2"/>
<evidence type="ECO:0000256" key="1">
    <source>
        <dbReference type="SAM" id="Phobius"/>
    </source>
</evidence>
<feature type="transmembrane region" description="Helical" evidence="1">
    <location>
        <begin position="102"/>
        <end position="122"/>
    </location>
</feature>
<dbReference type="Pfam" id="PF14264">
    <property type="entry name" value="Glucos_trans_II"/>
    <property type="match status" value="1"/>
</dbReference>
<feature type="transmembrane region" description="Helical" evidence="1">
    <location>
        <begin position="323"/>
        <end position="343"/>
    </location>
</feature>
<feature type="transmembrane region" description="Helical" evidence="1">
    <location>
        <begin position="71"/>
        <end position="90"/>
    </location>
</feature>
<organism evidence="2 3">
    <name type="scientific">Acetobacter orleanensis</name>
    <dbReference type="NCBI Taxonomy" id="104099"/>
    <lineage>
        <taxon>Bacteria</taxon>
        <taxon>Pseudomonadati</taxon>
        <taxon>Pseudomonadota</taxon>
        <taxon>Alphaproteobacteria</taxon>
        <taxon>Acetobacterales</taxon>
        <taxon>Acetobacteraceae</taxon>
        <taxon>Acetobacter</taxon>
    </lineage>
</organism>
<keyword evidence="1" id="KW-1133">Transmembrane helix</keyword>
<feature type="transmembrane region" description="Helical" evidence="1">
    <location>
        <begin position="158"/>
        <end position="183"/>
    </location>
</feature>
<gene>
    <name evidence="2" type="ORF">AOR01nite_07380</name>
</gene>
<feature type="transmembrane region" description="Helical" evidence="1">
    <location>
        <begin position="266"/>
        <end position="286"/>
    </location>
</feature>
<dbReference type="EMBL" id="BJMU01000002">
    <property type="protein sequence ID" value="GEB82261.1"/>
    <property type="molecule type" value="Genomic_DNA"/>
</dbReference>
<accession>A0A4Y3TH22</accession>
<keyword evidence="3" id="KW-1185">Reference proteome</keyword>
<sequence length="491" mass="54989">MIFKNLQQSKPLFFIFFFYILFCLPIFLSNSYYNDDNMRALYGATWSKNGRILSTILMNLLDLRLGNILDLSPLGQILGFLVLAFAAVRFTQRVTHSPQPDLFALSLCGLPLAVQPFFLQNLSYKFDALPMLMSQALAVFACVLPIQWSSKQKFAVCFALLMGVMSFYQTGVNTFLALSLLIFLCDYQHEHNATAWGDLGVKIVAFIASALVYKDFIIPATIHGTFEHHLAVTLDLRTLPFHAFAENMTNILALVSVLLTQGARPLLLGLYGVAALGAFVTGFHYFRKKNLSDFCAGVLFLLAPFTLLLLLSGMLLILKNVEFVPRILTSFSACIIFTNLFFLKPGLQKIRWIALTPLFYFYVIAYSYGNLLAENARFELFHIQRIASALDDAGFHSGDTLFLYGDEPLSPIVANAVKAMPLLALLKPDKAIHGESYFGYAILKSRGIESIEHTAQTQSEAQGCMTQNNQIHAATDFTIFRINRVFCVKEQ</sequence>
<evidence type="ECO:0000313" key="3">
    <source>
        <dbReference type="Proteomes" id="UP000317617"/>
    </source>
</evidence>
<reference evidence="2 3" key="1">
    <citation type="submission" date="2019-06" db="EMBL/GenBank/DDBJ databases">
        <title>Whole genome shotgun sequence of Acetobacter orleanensis NBRC 13752.</title>
        <authorList>
            <person name="Hosoyama A."/>
            <person name="Uohara A."/>
            <person name="Ohji S."/>
            <person name="Ichikawa N."/>
        </authorList>
    </citation>
    <scope>NUCLEOTIDE SEQUENCE [LARGE SCALE GENOMIC DNA]</scope>
    <source>
        <strain evidence="2 3">NBRC 13752</strain>
    </source>
</reference>
<feature type="transmembrane region" description="Helical" evidence="1">
    <location>
        <begin position="128"/>
        <end position="146"/>
    </location>
</feature>
<evidence type="ECO:0000313" key="2">
    <source>
        <dbReference type="EMBL" id="GEB82261.1"/>
    </source>
</evidence>
<feature type="transmembrane region" description="Helical" evidence="1">
    <location>
        <begin position="350"/>
        <end position="369"/>
    </location>
</feature>
<dbReference type="RefSeq" id="WP_082064716.1">
    <property type="nucleotide sequence ID" value="NZ_BJMU01000002.1"/>
</dbReference>
<protein>
    <recommendedName>
        <fullName evidence="4">Glucosyltransferase domain-containing protein</fullName>
    </recommendedName>
</protein>
<evidence type="ECO:0008006" key="4">
    <source>
        <dbReference type="Google" id="ProtNLM"/>
    </source>
</evidence>
<feature type="transmembrane region" description="Helical" evidence="1">
    <location>
        <begin position="12"/>
        <end position="33"/>
    </location>
</feature>
<keyword evidence="1" id="KW-0472">Membrane</keyword>
<dbReference type="InterPro" id="IPR025686">
    <property type="entry name" value="Glucos_trans_II"/>
</dbReference>
<dbReference type="Proteomes" id="UP000317617">
    <property type="component" value="Unassembled WGS sequence"/>
</dbReference>
<dbReference type="AlphaFoldDB" id="A0A4Y3TH22"/>
<name>A0A4Y3TH22_9PROT</name>
<proteinExistence type="predicted"/>
<feature type="transmembrane region" description="Helical" evidence="1">
    <location>
        <begin position="298"/>
        <end position="317"/>
    </location>
</feature>